<dbReference type="Proteomes" id="UP000507536">
    <property type="component" value="Unassembled WGS sequence"/>
</dbReference>
<feature type="compositionally biased region" description="Basic and acidic residues" evidence="1">
    <location>
        <begin position="298"/>
        <end position="326"/>
    </location>
</feature>
<dbReference type="InterPro" id="IPR006477">
    <property type="entry name" value="Yir_bir_cir"/>
</dbReference>
<organism evidence="3">
    <name type="scientific">Plasmodium chabaudi adami</name>
    <dbReference type="NCBI Taxonomy" id="5826"/>
    <lineage>
        <taxon>Eukaryota</taxon>
        <taxon>Sar</taxon>
        <taxon>Alveolata</taxon>
        <taxon>Apicomplexa</taxon>
        <taxon>Aconoidasida</taxon>
        <taxon>Haemosporida</taxon>
        <taxon>Plasmodiidae</taxon>
        <taxon>Plasmodium</taxon>
        <taxon>Plasmodium (Vinckeia)</taxon>
    </lineage>
</organism>
<feature type="transmembrane region" description="Helical" evidence="2">
    <location>
        <begin position="640"/>
        <end position="662"/>
    </location>
</feature>
<keyword evidence="2" id="KW-1133">Transmembrane helix</keyword>
<proteinExistence type="predicted"/>
<gene>
    <name evidence="3" type="ORF">PCHDS_000521500</name>
</gene>
<keyword evidence="2" id="KW-0812">Transmembrane</keyword>
<evidence type="ECO:0000313" key="3">
    <source>
        <dbReference type="EMBL" id="SCL88440.1"/>
    </source>
</evidence>
<evidence type="ECO:0000256" key="2">
    <source>
        <dbReference type="SAM" id="Phobius"/>
    </source>
</evidence>
<name>A0A1C6WJI8_PLACE</name>
<sequence>MDAKLCNLFINADKVFNQGNVKENAINSLYKKYCPNGGCNSNYDRISALCEYLLEELPKNNDKQKGGNNNGNRDYEYIYMWLADKFLKVNDDYSFSLNDYYEELIVKHGGNLGWWEKLDDKMLWKDSNIILMARFYYLFMDICNALLENEKSKLDLKNIENNDKKCQLNYYFLNQRISGCSPYIQLLTDLRKTYDEYKIVVNKKIPKDKHGKIKFSKFPSLSNNKNNQPESTFDNMGCKLVHSLLQKHGTKYKPKKILKVSKSSSNGEHKHKESKKGTQKPINNDTKQSAKNNTQQSTKKENQPSEPKEPKPKEPKPKEPEPKGPEPKISYISQKIDSQVQILPKTSQSLHEASLNNTPVSSDGKDTSKGTSNVTENNINQSDIPKDISKRDLSLPENLPTPQQDARLSPSPETTDEKMPVKPENNAMEFTNKTIELTNITADLSDNLPDTENGSAKRTKRSAPQENSLDQEKTTETQTTDSSLPQSKDIQESSDPNKELNIKNAIKHSVNFFQTCSSLFSDTVNKVEEHIHDMVISKVNDVIDRIPKYQQIIQKVCSAIEQIQIVNDHQNESEKSQKICEKPQNEKVEQPGLTQTTEETTGCLDSIPSKLVGEPRNNVIGLSGSIAKLLSFKFEGYKVAIMPLMAVSIPIVLVIMYKYLYYGCGKTSKKKKMVKKIINSHNGKRKVKKIINPIDGKRTLKTVINPIDGKKTGYTIISPINVKRTLKTVMNSIDEENTANTITSPNYEKKNVKTIIDSDYGEKTTIVIINSYDEKDVTIQSVKSSSPKTTSLNAYKHIFANPAPFINLFFLLIFLFIKENTIFYSNKSNNKY</sequence>
<reference evidence="3" key="1">
    <citation type="submission" date="2016-08" db="EMBL/GenBank/DDBJ databases">
        <authorList>
            <consortium name="Pathogen Informatics"/>
        </authorList>
    </citation>
    <scope>NUCLEOTIDE SEQUENCE</scope>
    <source>
        <strain evidence="3">DS</strain>
    </source>
</reference>
<dbReference type="EMBL" id="FMIN01000281">
    <property type="protein sequence ID" value="SCL88440.1"/>
    <property type="molecule type" value="Genomic_DNA"/>
</dbReference>
<feature type="compositionally biased region" description="Polar residues" evidence="1">
    <location>
        <begin position="331"/>
        <end position="361"/>
    </location>
</feature>
<evidence type="ECO:0000256" key="1">
    <source>
        <dbReference type="SAM" id="MobiDB-lite"/>
    </source>
</evidence>
<feature type="transmembrane region" description="Helical" evidence="2">
    <location>
        <begin position="798"/>
        <end position="817"/>
    </location>
</feature>
<dbReference type="Pfam" id="PF06022">
    <property type="entry name" value="Cir_Bir_Yir"/>
    <property type="match status" value="1"/>
</dbReference>
<feature type="compositionally biased region" description="Polar residues" evidence="1">
    <location>
        <begin position="369"/>
        <end position="383"/>
    </location>
</feature>
<accession>A0A1C6WJI8</accession>
<feature type="compositionally biased region" description="Polar residues" evidence="1">
    <location>
        <begin position="428"/>
        <end position="468"/>
    </location>
</feature>
<feature type="compositionally biased region" description="Polar residues" evidence="1">
    <location>
        <begin position="280"/>
        <end position="297"/>
    </location>
</feature>
<feature type="region of interest" description="Disordered" evidence="1">
    <location>
        <begin position="251"/>
        <end position="497"/>
    </location>
</feature>
<dbReference type="AlphaFoldDB" id="A0A1C6WJI8"/>
<keyword evidence="2" id="KW-0472">Membrane</keyword>
<feature type="compositionally biased region" description="Basic and acidic residues" evidence="1">
    <location>
        <begin position="384"/>
        <end position="394"/>
    </location>
</feature>
<protein>
    <submittedName>
        <fullName evidence="3">CIR protein</fullName>
    </submittedName>
</protein>